<dbReference type="EMBL" id="JAWDGP010001379">
    <property type="protein sequence ID" value="KAK3792345.1"/>
    <property type="molecule type" value="Genomic_DNA"/>
</dbReference>
<name>A0AAE1E3N2_9GAST</name>
<evidence type="ECO:0000313" key="1">
    <source>
        <dbReference type="EMBL" id="KAK3792345.1"/>
    </source>
</evidence>
<dbReference type="Proteomes" id="UP001283361">
    <property type="component" value="Unassembled WGS sequence"/>
</dbReference>
<organism evidence="1 2">
    <name type="scientific">Elysia crispata</name>
    <name type="common">lettuce slug</name>
    <dbReference type="NCBI Taxonomy" id="231223"/>
    <lineage>
        <taxon>Eukaryota</taxon>
        <taxon>Metazoa</taxon>
        <taxon>Spiralia</taxon>
        <taxon>Lophotrochozoa</taxon>
        <taxon>Mollusca</taxon>
        <taxon>Gastropoda</taxon>
        <taxon>Heterobranchia</taxon>
        <taxon>Euthyneura</taxon>
        <taxon>Panpulmonata</taxon>
        <taxon>Sacoglossa</taxon>
        <taxon>Placobranchoidea</taxon>
        <taxon>Plakobranchidae</taxon>
        <taxon>Elysia</taxon>
    </lineage>
</organism>
<keyword evidence="2" id="KW-1185">Reference proteome</keyword>
<protein>
    <submittedName>
        <fullName evidence="1">Uncharacterized protein</fullName>
    </submittedName>
</protein>
<dbReference type="AlphaFoldDB" id="A0AAE1E3N2"/>
<accession>A0AAE1E3N2</accession>
<comment type="caution">
    <text evidence="1">The sequence shown here is derived from an EMBL/GenBank/DDBJ whole genome shotgun (WGS) entry which is preliminary data.</text>
</comment>
<sequence length="93" mass="10803">MQIYSCARGNHLCRSLWEYPVPFGERRASPVRHENLTYFLRTEDAHRVTMESNSRLGFLGERRGHLPFLHHRWTRNSVPDDGDGALHAAMARS</sequence>
<evidence type="ECO:0000313" key="2">
    <source>
        <dbReference type="Proteomes" id="UP001283361"/>
    </source>
</evidence>
<gene>
    <name evidence="1" type="ORF">RRG08_046654</name>
</gene>
<reference evidence="1" key="1">
    <citation type="journal article" date="2023" name="G3 (Bethesda)">
        <title>A reference genome for the long-term kleptoplast-retaining sea slug Elysia crispata morphotype clarki.</title>
        <authorList>
            <person name="Eastman K.E."/>
            <person name="Pendleton A.L."/>
            <person name="Shaikh M.A."/>
            <person name="Suttiyut T."/>
            <person name="Ogas R."/>
            <person name="Tomko P."/>
            <person name="Gavelis G."/>
            <person name="Widhalm J.R."/>
            <person name="Wisecaver J.H."/>
        </authorList>
    </citation>
    <scope>NUCLEOTIDE SEQUENCE</scope>
    <source>
        <strain evidence="1">ECLA1</strain>
    </source>
</reference>
<proteinExistence type="predicted"/>